<dbReference type="EMBL" id="QZCW01000002">
    <property type="protein sequence ID" value="MCW5321597.1"/>
    <property type="molecule type" value="Genomic_DNA"/>
</dbReference>
<proteinExistence type="predicted"/>
<dbReference type="Proteomes" id="UP001208935">
    <property type="component" value="Unassembled WGS sequence"/>
</dbReference>
<evidence type="ECO:0000313" key="2">
    <source>
        <dbReference type="EMBL" id="MCW5321597.1"/>
    </source>
</evidence>
<comment type="caution">
    <text evidence="2">The sequence shown here is derived from an EMBL/GenBank/DDBJ whole genome shotgun (WGS) entry which is preliminary data.</text>
</comment>
<gene>
    <name evidence="2" type="ORF">D5039_10670</name>
</gene>
<feature type="domain" description="FRG" evidence="1">
    <location>
        <begin position="63"/>
        <end position="170"/>
    </location>
</feature>
<evidence type="ECO:0000259" key="1">
    <source>
        <dbReference type="SMART" id="SM00901"/>
    </source>
</evidence>
<name>A0ABT3KTE5_9BURK</name>
<sequence>MSEITPSISELIEQVSKIPLWKSTNTKCFEIVDDINRGFIPVARLGSWQDFSKLLEHKFFNRPGVEFIFRGHRRFDWELTPTLGRISGTKGSVSTLVASAQYKRFWRAARGRLKNPVGAGDAEENDELWAIGQHFGLMTPLLDWTHSPYVALFFAFHEEDNQGENDNNPYRAIYVLNKSFLCETTQYETRIRLVEPWMDYHGRLVNQAGLFTFPPYESTIETELEHAFALANKKGSDVKDSRNASGEEQSAILARHIYKIYIPNEKQQREICLRHLRRMNVHSASLFPDLLGSSEYCNIITAEEERQAAEATPDPDADRPIELTVDVKETAKLLHDSRFQDSDRIEPMAQELVQLLQKTKIKIKIVDWNSSYINKSKGVRACLFNKMSVILRKYDYRNDSVIHRILDITRLSEEPSA</sequence>
<organism evidence="2 3">
    <name type="scientific">Verminephrobacter aporrectodeae subsp. tuberculatae</name>
    <dbReference type="NCBI Taxonomy" id="1110392"/>
    <lineage>
        <taxon>Bacteria</taxon>
        <taxon>Pseudomonadati</taxon>
        <taxon>Pseudomonadota</taxon>
        <taxon>Betaproteobacteria</taxon>
        <taxon>Burkholderiales</taxon>
        <taxon>Comamonadaceae</taxon>
        <taxon>Verminephrobacter</taxon>
    </lineage>
</organism>
<evidence type="ECO:0000313" key="3">
    <source>
        <dbReference type="Proteomes" id="UP001208935"/>
    </source>
</evidence>
<dbReference type="InterPro" id="IPR014966">
    <property type="entry name" value="FRG-dom"/>
</dbReference>
<reference evidence="3" key="1">
    <citation type="submission" date="2023-07" db="EMBL/GenBank/DDBJ databases">
        <title>Verminephrobacter genomes.</title>
        <authorList>
            <person name="Lund M.B."/>
        </authorList>
    </citation>
    <scope>NUCLEOTIDE SEQUENCE [LARGE SCALE GENOMIC DNA]</scope>
    <source>
        <strain evidence="3">AtM5-05</strain>
    </source>
</reference>
<accession>A0ABT3KTE5</accession>
<protein>
    <submittedName>
        <fullName evidence="2">FRG domain-containing protein</fullName>
    </submittedName>
</protein>
<dbReference type="RefSeq" id="WP_265282215.1">
    <property type="nucleotide sequence ID" value="NZ_QZCW01000002.1"/>
</dbReference>
<keyword evidence="3" id="KW-1185">Reference proteome</keyword>
<dbReference type="Pfam" id="PF08867">
    <property type="entry name" value="FRG"/>
    <property type="match status" value="1"/>
</dbReference>
<dbReference type="SMART" id="SM00901">
    <property type="entry name" value="FRG"/>
    <property type="match status" value="1"/>
</dbReference>